<comment type="caution">
    <text evidence="3">The sequence shown here is derived from an EMBL/GenBank/DDBJ whole genome shotgun (WGS) entry which is preliminary data.</text>
</comment>
<name>A0A8T1VEF3_9STRA</name>
<evidence type="ECO:0000256" key="2">
    <source>
        <dbReference type="SAM" id="MobiDB-lite"/>
    </source>
</evidence>
<dbReference type="Proteomes" id="UP000694044">
    <property type="component" value="Unassembled WGS sequence"/>
</dbReference>
<feature type="coiled-coil region" evidence="1">
    <location>
        <begin position="93"/>
        <end position="120"/>
    </location>
</feature>
<dbReference type="PANTHER" id="PTHR13639:SF2">
    <property type="entry name" value="CYTOCHROME C OXIDASE ASSEMBLY FACTOR 4 HOMOLOG, MITOCHONDRIAL"/>
    <property type="match status" value="1"/>
</dbReference>
<evidence type="ECO:0000256" key="1">
    <source>
        <dbReference type="SAM" id="Coils"/>
    </source>
</evidence>
<dbReference type="EMBL" id="JAGDFM010000476">
    <property type="protein sequence ID" value="KAG7377854.1"/>
    <property type="molecule type" value="Genomic_DNA"/>
</dbReference>
<sequence>MPQVPCLQSHPSSVLVEGKVATRKHTTFLLDRTAMSDASPKPPVPVAGLHAGSKSDFGENLDVDELIERNRCHEDYYKLEDCLADFDRDWRKCQEQVKKLKQCNDRVNQLRKAQEAAANKQ</sequence>
<dbReference type="AlphaFoldDB" id="A0A8T1VEF3"/>
<dbReference type="GO" id="GO:0005758">
    <property type="term" value="C:mitochondrial intermembrane space"/>
    <property type="evidence" value="ECO:0007669"/>
    <property type="project" value="InterPro"/>
</dbReference>
<gene>
    <name evidence="3" type="ORF">PHYPSEUDO_010904</name>
</gene>
<evidence type="ECO:0000313" key="4">
    <source>
        <dbReference type="Proteomes" id="UP000694044"/>
    </source>
</evidence>
<dbReference type="GO" id="GO:0033617">
    <property type="term" value="P:mitochondrial respiratory chain complex IV assembly"/>
    <property type="evidence" value="ECO:0007669"/>
    <property type="project" value="InterPro"/>
</dbReference>
<dbReference type="InterPro" id="IPR039870">
    <property type="entry name" value="Coa4-like"/>
</dbReference>
<evidence type="ECO:0000313" key="3">
    <source>
        <dbReference type="EMBL" id="KAG7377854.1"/>
    </source>
</evidence>
<accession>A0A8T1VEF3</accession>
<proteinExistence type="predicted"/>
<reference evidence="3" key="1">
    <citation type="submission" date="2021-02" db="EMBL/GenBank/DDBJ databases">
        <authorList>
            <person name="Palmer J.M."/>
        </authorList>
    </citation>
    <scope>NUCLEOTIDE SEQUENCE</scope>
    <source>
        <strain evidence="3">SCRP734</strain>
    </source>
</reference>
<keyword evidence="1" id="KW-0175">Coiled coil</keyword>
<organism evidence="3 4">
    <name type="scientific">Phytophthora pseudosyringae</name>
    <dbReference type="NCBI Taxonomy" id="221518"/>
    <lineage>
        <taxon>Eukaryota</taxon>
        <taxon>Sar</taxon>
        <taxon>Stramenopiles</taxon>
        <taxon>Oomycota</taxon>
        <taxon>Peronosporomycetes</taxon>
        <taxon>Peronosporales</taxon>
        <taxon>Peronosporaceae</taxon>
        <taxon>Phytophthora</taxon>
    </lineage>
</organism>
<dbReference type="OrthoDB" id="5586401at2759"/>
<dbReference type="PANTHER" id="PTHR13639">
    <property type="entry name" value="CYTOCHROME C OXIDASE ASSEMBLY FACTOR 4 HOMOLOG, MITOCHONDRIAL"/>
    <property type="match status" value="1"/>
</dbReference>
<protein>
    <recommendedName>
        <fullName evidence="5">CHCH domain-containing protein</fullName>
    </recommendedName>
</protein>
<evidence type="ECO:0008006" key="5">
    <source>
        <dbReference type="Google" id="ProtNLM"/>
    </source>
</evidence>
<feature type="region of interest" description="Disordered" evidence="2">
    <location>
        <begin position="32"/>
        <end position="53"/>
    </location>
</feature>
<keyword evidence="4" id="KW-1185">Reference proteome</keyword>